<comment type="caution">
    <text evidence="1">The sequence shown here is derived from an EMBL/GenBank/DDBJ whole genome shotgun (WGS) entry which is preliminary data.</text>
</comment>
<sequence length="164" mass="18394">MANVHLALVRLRLTESRIKRARDIAQSVSSDETNGTMFLATVQDLRKPATILMRIKDFYFEVHAACMVDFEDKYFDILMMVNSLTKVNEAAELLTSQGGRNSHLAVPKISLPSFDGDPKQLSNFTNLFSVFVINHTDISPVKQLAYLRTSLSGEPLVTSVILKF</sequence>
<dbReference type="Proteomes" id="UP001159363">
    <property type="component" value="Chromosome 6"/>
</dbReference>
<evidence type="ECO:0000313" key="2">
    <source>
        <dbReference type="Proteomes" id="UP001159363"/>
    </source>
</evidence>
<reference evidence="1 2" key="1">
    <citation type="submission" date="2023-02" db="EMBL/GenBank/DDBJ databases">
        <title>LHISI_Scaffold_Assembly.</title>
        <authorList>
            <person name="Stuart O.P."/>
            <person name="Cleave R."/>
            <person name="Magrath M.J.L."/>
            <person name="Mikheyev A.S."/>
        </authorList>
    </citation>
    <scope>NUCLEOTIDE SEQUENCE [LARGE SCALE GENOMIC DNA]</scope>
    <source>
        <strain evidence="1">Daus_M_001</strain>
        <tissue evidence="1">Leg muscle</tissue>
    </source>
</reference>
<keyword evidence="2" id="KW-1185">Reference proteome</keyword>
<accession>A0ABQ9H6S7</accession>
<protein>
    <submittedName>
        <fullName evidence="1">Uncharacterized protein</fullName>
    </submittedName>
</protein>
<dbReference type="EMBL" id="JARBHB010000007">
    <property type="protein sequence ID" value="KAJ8879982.1"/>
    <property type="molecule type" value="Genomic_DNA"/>
</dbReference>
<organism evidence="1 2">
    <name type="scientific">Dryococelus australis</name>
    <dbReference type="NCBI Taxonomy" id="614101"/>
    <lineage>
        <taxon>Eukaryota</taxon>
        <taxon>Metazoa</taxon>
        <taxon>Ecdysozoa</taxon>
        <taxon>Arthropoda</taxon>
        <taxon>Hexapoda</taxon>
        <taxon>Insecta</taxon>
        <taxon>Pterygota</taxon>
        <taxon>Neoptera</taxon>
        <taxon>Polyneoptera</taxon>
        <taxon>Phasmatodea</taxon>
        <taxon>Verophasmatodea</taxon>
        <taxon>Anareolatae</taxon>
        <taxon>Phasmatidae</taxon>
        <taxon>Eurycanthinae</taxon>
        <taxon>Dryococelus</taxon>
    </lineage>
</organism>
<evidence type="ECO:0000313" key="1">
    <source>
        <dbReference type="EMBL" id="KAJ8879982.1"/>
    </source>
</evidence>
<name>A0ABQ9H6S7_9NEOP</name>
<proteinExistence type="predicted"/>
<gene>
    <name evidence="1" type="ORF">PR048_020603</name>
</gene>